<keyword evidence="2 4" id="KW-0808">Transferase</keyword>
<dbReference type="PROSITE" id="PS00379">
    <property type="entry name" value="CDP_ALCOHOL_P_TRANSF"/>
    <property type="match status" value="1"/>
</dbReference>
<proteinExistence type="inferred from homology"/>
<evidence type="ECO:0000313" key="7">
    <source>
        <dbReference type="Proteomes" id="UP000316598"/>
    </source>
</evidence>
<keyword evidence="5" id="KW-1133">Transmembrane helix</keyword>
<dbReference type="InterPro" id="IPR048254">
    <property type="entry name" value="CDP_ALCOHOL_P_TRANSF_CS"/>
</dbReference>
<organism evidence="6 7">
    <name type="scientific">Rubripirellula amarantea</name>
    <dbReference type="NCBI Taxonomy" id="2527999"/>
    <lineage>
        <taxon>Bacteria</taxon>
        <taxon>Pseudomonadati</taxon>
        <taxon>Planctomycetota</taxon>
        <taxon>Planctomycetia</taxon>
        <taxon>Pirellulales</taxon>
        <taxon>Pirellulaceae</taxon>
        <taxon>Rubripirellula</taxon>
    </lineage>
</organism>
<dbReference type="EMBL" id="SJPI01000001">
    <property type="protein sequence ID" value="TWT53576.1"/>
    <property type="molecule type" value="Genomic_DNA"/>
</dbReference>
<dbReference type="Pfam" id="PF01066">
    <property type="entry name" value="CDP-OH_P_transf"/>
    <property type="match status" value="1"/>
</dbReference>
<keyword evidence="3 5" id="KW-0472">Membrane</keyword>
<evidence type="ECO:0000256" key="3">
    <source>
        <dbReference type="ARBA" id="ARBA00023136"/>
    </source>
</evidence>
<dbReference type="RefSeq" id="WP_146513772.1">
    <property type="nucleotide sequence ID" value="NZ_SJPI01000001.1"/>
</dbReference>
<dbReference type="Proteomes" id="UP000316598">
    <property type="component" value="Unassembled WGS sequence"/>
</dbReference>
<dbReference type="PANTHER" id="PTHR10414">
    <property type="entry name" value="ETHANOLAMINEPHOSPHOTRANSFERASE"/>
    <property type="match status" value="1"/>
</dbReference>
<sequence>MSKRISYSLLDPWIGPLFKKLYPRLSIPAWFPPEGIVLIGHLSAIAGAIGFAFALQFWWCGILGSIGVVGNHLADCIDGTHARETGQCRNGGELLDHFTDPLSFAYWLIGIGVAINRLDLAIVAVVCLFATAVLTNIKAKLIGEFTLAKFGPTEFKTLLAVFGSSLSVAMGVPALSSAATPFATTCYVVLILGGLVQLTTNLVLAVQEVNRSNAKPDTSEWITTRTHHSPRIR</sequence>
<dbReference type="AlphaFoldDB" id="A0A5C5WRY3"/>
<reference evidence="6 7" key="1">
    <citation type="submission" date="2019-02" db="EMBL/GenBank/DDBJ databases">
        <title>Deep-cultivation of Planctomycetes and their phenomic and genomic characterization uncovers novel biology.</title>
        <authorList>
            <person name="Wiegand S."/>
            <person name="Jogler M."/>
            <person name="Boedeker C."/>
            <person name="Pinto D."/>
            <person name="Vollmers J."/>
            <person name="Rivas-Marin E."/>
            <person name="Kohn T."/>
            <person name="Peeters S.H."/>
            <person name="Heuer A."/>
            <person name="Rast P."/>
            <person name="Oberbeckmann S."/>
            <person name="Bunk B."/>
            <person name="Jeske O."/>
            <person name="Meyerdierks A."/>
            <person name="Storesund J.E."/>
            <person name="Kallscheuer N."/>
            <person name="Luecker S."/>
            <person name="Lage O.M."/>
            <person name="Pohl T."/>
            <person name="Merkel B.J."/>
            <person name="Hornburger P."/>
            <person name="Mueller R.-W."/>
            <person name="Bruemmer F."/>
            <person name="Labrenz M."/>
            <person name="Spormann A.M."/>
            <person name="Op Den Camp H."/>
            <person name="Overmann J."/>
            <person name="Amann R."/>
            <person name="Jetten M.S.M."/>
            <person name="Mascher T."/>
            <person name="Medema M.H."/>
            <person name="Devos D.P."/>
            <person name="Kaster A.-K."/>
            <person name="Ovreas L."/>
            <person name="Rohde M."/>
            <person name="Galperin M.Y."/>
            <person name="Jogler C."/>
        </authorList>
    </citation>
    <scope>NUCLEOTIDE SEQUENCE [LARGE SCALE GENOMIC DNA]</scope>
    <source>
        <strain evidence="6 7">Pla22</strain>
    </source>
</reference>
<evidence type="ECO:0000256" key="4">
    <source>
        <dbReference type="RuleBase" id="RU003750"/>
    </source>
</evidence>
<evidence type="ECO:0000256" key="5">
    <source>
        <dbReference type="SAM" id="Phobius"/>
    </source>
</evidence>
<keyword evidence="7" id="KW-1185">Reference proteome</keyword>
<keyword evidence="5" id="KW-0812">Transmembrane</keyword>
<dbReference type="OrthoDB" id="272054at2"/>
<evidence type="ECO:0000313" key="6">
    <source>
        <dbReference type="EMBL" id="TWT53576.1"/>
    </source>
</evidence>
<dbReference type="GO" id="GO:0008654">
    <property type="term" value="P:phospholipid biosynthetic process"/>
    <property type="evidence" value="ECO:0007669"/>
    <property type="project" value="InterPro"/>
</dbReference>
<comment type="subcellular location">
    <subcellularLocation>
        <location evidence="1">Membrane</location>
    </subcellularLocation>
</comment>
<dbReference type="InterPro" id="IPR000462">
    <property type="entry name" value="CDP-OH_P_trans"/>
</dbReference>
<dbReference type="PANTHER" id="PTHR10414:SF37">
    <property type="entry name" value="BB IN A BOXCAR, ISOFORM C"/>
    <property type="match status" value="1"/>
</dbReference>
<dbReference type="InterPro" id="IPR043130">
    <property type="entry name" value="CDP-OH_PTrfase_TM_dom"/>
</dbReference>
<dbReference type="Gene3D" id="1.20.120.1760">
    <property type="match status" value="1"/>
</dbReference>
<comment type="caution">
    <text evidence="6">The sequence shown here is derived from an EMBL/GenBank/DDBJ whole genome shotgun (WGS) entry which is preliminary data.</text>
</comment>
<evidence type="ECO:0000256" key="2">
    <source>
        <dbReference type="ARBA" id="ARBA00022679"/>
    </source>
</evidence>
<comment type="similarity">
    <text evidence="4">Belongs to the CDP-alcohol phosphatidyltransferase class-I family.</text>
</comment>
<feature type="transmembrane region" description="Helical" evidence="5">
    <location>
        <begin position="104"/>
        <end position="137"/>
    </location>
</feature>
<dbReference type="InterPro" id="IPR014472">
    <property type="entry name" value="CHOPT"/>
</dbReference>
<protein>
    <submittedName>
        <fullName evidence="6">CDP-alcohol phosphatidyltransferase</fullName>
    </submittedName>
</protein>
<accession>A0A5C5WRY3</accession>
<name>A0A5C5WRY3_9BACT</name>
<feature type="transmembrane region" description="Helical" evidence="5">
    <location>
        <begin position="158"/>
        <end position="176"/>
    </location>
</feature>
<dbReference type="GO" id="GO:0016020">
    <property type="term" value="C:membrane"/>
    <property type="evidence" value="ECO:0007669"/>
    <property type="project" value="UniProtKB-SubCell"/>
</dbReference>
<feature type="transmembrane region" description="Helical" evidence="5">
    <location>
        <begin position="182"/>
        <end position="206"/>
    </location>
</feature>
<gene>
    <name evidence="6" type="ORF">Pla22_12050</name>
</gene>
<feature type="transmembrane region" description="Helical" evidence="5">
    <location>
        <begin position="36"/>
        <end position="59"/>
    </location>
</feature>
<evidence type="ECO:0000256" key="1">
    <source>
        <dbReference type="ARBA" id="ARBA00004370"/>
    </source>
</evidence>
<dbReference type="GO" id="GO:0016780">
    <property type="term" value="F:phosphotransferase activity, for other substituted phosphate groups"/>
    <property type="evidence" value="ECO:0007669"/>
    <property type="project" value="InterPro"/>
</dbReference>